<dbReference type="InterPro" id="IPR032582">
    <property type="entry name" value="DUF4916"/>
</dbReference>
<dbReference type="SUPFAM" id="SSF55811">
    <property type="entry name" value="Nudix"/>
    <property type="match status" value="1"/>
</dbReference>
<name>A0ABV3T5Z8_9ACTN</name>
<keyword evidence="2" id="KW-1185">Reference proteome</keyword>
<reference evidence="1 2" key="1">
    <citation type="submission" date="2024-07" db="EMBL/GenBank/DDBJ databases">
        <authorList>
            <person name="Lee S."/>
            <person name="Kang M."/>
        </authorList>
    </citation>
    <scope>NUCLEOTIDE SEQUENCE [LARGE SCALE GENOMIC DNA]</scope>
    <source>
        <strain evidence="1 2">DS6</strain>
    </source>
</reference>
<gene>
    <name evidence="1" type="ORF">AB3X52_18790</name>
</gene>
<comment type="caution">
    <text evidence="1">The sequence shown here is derived from an EMBL/GenBank/DDBJ whole genome shotgun (WGS) entry which is preliminary data.</text>
</comment>
<proteinExistence type="predicted"/>
<accession>A0ABV3T5Z8</accession>
<dbReference type="RefSeq" id="WP_367995637.1">
    <property type="nucleotide sequence ID" value="NZ_JBFPJR010000054.1"/>
</dbReference>
<evidence type="ECO:0000313" key="2">
    <source>
        <dbReference type="Proteomes" id="UP001556631"/>
    </source>
</evidence>
<evidence type="ECO:0000313" key="1">
    <source>
        <dbReference type="EMBL" id="MEX0429670.1"/>
    </source>
</evidence>
<dbReference type="Pfam" id="PF16262">
    <property type="entry name" value="DUF4916"/>
    <property type="match status" value="1"/>
</dbReference>
<organism evidence="1 2">
    <name type="scientific">Nocardioides eburneus</name>
    <dbReference type="NCBI Taxonomy" id="3231482"/>
    <lineage>
        <taxon>Bacteria</taxon>
        <taxon>Bacillati</taxon>
        <taxon>Actinomycetota</taxon>
        <taxon>Actinomycetes</taxon>
        <taxon>Propionibacteriales</taxon>
        <taxon>Nocardioidaceae</taxon>
        <taxon>Nocardioides</taxon>
    </lineage>
</organism>
<dbReference type="Proteomes" id="UP001556631">
    <property type="component" value="Unassembled WGS sequence"/>
</dbReference>
<dbReference type="EMBL" id="JBFPJR010000054">
    <property type="protein sequence ID" value="MEX0429670.1"/>
    <property type="molecule type" value="Genomic_DNA"/>
</dbReference>
<dbReference type="Gene3D" id="3.90.79.10">
    <property type="entry name" value="Nucleoside Triphosphate Pyrophosphohydrolase"/>
    <property type="match status" value="1"/>
</dbReference>
<sequence>MTMEAFGEESFGDEPRWESAPAWLSEGDLAATRGRVPILYVEAVPVRVDPDGRVREVGLLLRGSPTTGTITRSLVSGRVLHGERIRDALMRNLEKDLGPTAFPVLPLSTVPAAVAEYFPWPGEGLHDPRQHAVALAYVVPVSGECQPRQDALELTWMSPAEAVADSVAAEMEGGRGALLRQLLHHAGALG</sequence>
<protein>
    <submittedName>
        <fullName evidence="1">DUF4916 domain-containing protein</fullName>
    </submittedName>
</protein>
<dbReference type="InterPro" id="IPR015797">
    <property type="entry name" value="NUDIX_hydrolase-like_dom_sf"/>
</dbReference>